<gene>
    <name evidence="2" type="ORF">KHLLAP_LOCUS3108</name>
</gene>
<feature type="region of interest" description="Disordered" evidence="1">
    <location>
        <begin position="346"/>
        <end position="394"/>
    </location>
</feature>
<sequence>MSDEGEQHNLSTLFTTRGPLPLPLSDPIPLLDPISLPPAAEPDIPPLAMPDIPPPSMPDIPPPAMPDMPPPPRPRKAVPAFVTAPSMLALPEERPTIEKEDEEIPMEGAFATEDEWSDEDENLFVPKHADYVKILDKHRAEWRDTIMQKLGPDIGHPYLGFHSLPARVRAKGVVRLEMRGRQCPGLMPTLTVGLPMEVIPARWFVSKRGKQVLIDNEGRPILARQTSKQRLRTWALQKCAVVLRKQHPSLEDFAIAFGPLGHVPIGYSHPRYIWLPEDKDEEGWARYEYTDVQALQKWYFRAKRLRPRVAKARPNVAQPSPQATELRSAQVVEALEKWNSRAHLSPTEVQEALSDLTEPRPQAPKLRHMDEPLQPRPAQVSGTSRGTWAERKAKRRRIKLKALEDRILRRVMAEMSRVLAEMGRRQRAGRRRSADQMGSP</sequence>
<evidence type="ECO:0000313" key="2">
    <source>
        <dbReference type="EMBL" id="CAJ2502640.1"/>
    </source>
</evidence>
<keyword evidence="3" id="KW-1185">Reference proteome</keyword>
<proteinExistence type="predicted"/>
<name>A0AAI8VCZ8_9PEZI</name>
<dbReference type="EMBL" id="CAUWAG010000004">
    <property type="protein sequence ID" value="CAJ2502640.1"/>
    <property type="molecule type" value="Genomic_DNA"/>
</dbReference>
<feature type="compositionally biased region" description="Pro residues" evidence="1">
    <location>
        <begin position="35"/>
        <end position="61"/>
    </location>
</feature>
<organism evidence="2 3">
    <name type="scientific">Anthostomella pinea</name>
    <dbReference type="NCBI Taxonomy" id="933095"/>
    <lineage>
        <taxon>Eukaryota</taxon>
        <taxon>Fungi</taxon>
        <taxon>Dikarya</taxon>
        <taxon>Ascomycota</taxon>
        <taxon>Pezizomycotina</taxon>
        <taxon>Sordariomycetes</taxon>
        <taxon>Xylariomycetidae</taxon>
        <taxon>Xylariales</taxon>
        <taxon>Xylariaceae</taxon>
        <taxon>Anthostomella</taxon>
    </lineage>
</organism>
<accession>A0AAI8VCZ8</accession>
<dbReference type="Proteomes" id="UP001295740">
    <property type="component" value="Unassembled WGS sequence"/>
</dbReference>
<reference evidence="2" key="1">
    <citation type="submission" date="2023-10" db="EMBL/GenBank/DDBJ databases">
        <authorList>
            <person name="Hackl T."/>
        </authorList>
    </citation>
    <scope>NUCLEOTIDE SEQUENCE</scope>
</reference>
<evidence type="ECO:0000313" key="3">
    <source>
        <dbReference type="Proteomes" id="UP001295740"/>
    </source>
</evidence>
<evidence type="ECO:0000256" key="1">
    <source>
        <dbReference type="SAM" id="MobiDB-lite"/>
    </source>
</evidence>
<comment type="caution">
    <text evidence="2">The sequence shown here is derived from an EMBL/GenBank/DDBJ whole genome shotgun (WGS) entry which is preliminary data.</text>
</comment>
<dbReference type="AlphaFoldDB" id="A0AAI8VCZ8"/>
<feature type="region of interest" description="Disordered" evidence="1">
    <location>
        <begin position="1"/>
        <end position="61"/>
    </location>
</feature>
<protein>
    <submittedName>
        <fullName evidence="2">Uu.00g100340.m01.CDS01</fullName>
    </submittedName>
</protein>